<organism evidence="2">
    <name type="scientific">Perkinsus marinus (strain ATCC 50983 / TXsc)</name>
    <dbReference type="NCBI Taxonomy" id="423536"/>
    <lineage>
        <taxon>Eukaryota</taxon>
        <taxon>Sar</taxon>
        <taxon>Alveolata</taxon>
        <taxon>Perkinsozoa</taxon>
        <taxon>Perkinsea</taxon>
        <taxon>Perkinsida</taxon>
        <taxon>Perkinsidae</taxon>
        <taxon>Perkinsus</taxon>
    </lineage>
</organism>
<dbReference type="EMBL" id="GG683275">
    <property type="protein sequence ID" value="EER02367.1"/>
    <property type="molecule type" value="Genomic_DNA"/>
</dbReference>
<evidence type="ECO:0000313" key="1">
    <source>
        <dbReference type="EMBL" id="EER02367.1"/>
    </source>
</evidence>
<sequence>FTSYKTIAEASAVSLREMNPLATVTVSDENSFDIRKFSTVSIDIGFDFAKAKAIAESARGAGVATFMSFGVGGVGWWTADLVKHRVLERSLGTKTAV</sequence>
<reference evidence="1 2" key="1">
    <citation type="submission" date="2008-07" db="EMBL/GenBank/DDBJ databases">
        <authorList>
            <person name="El-Sayed N."/>
            <person name="Caler E."/>
            <person name="Inman J."/>
            <person name="Amedeo P."/>
            <person name="Hass B."/>
            <person name="Wortman J."/>
        </authorList>
    </citation>
    <scope>NUCLEOTIDE SEQUENCE [LARGE SCALE GENOMIC DNA]</scope>
    <source>
        <strain evidence="2">ATCC 50983 / TXsc</strain>
    </source>
</reference>
<dbReference type="InParanoid" id="C5LLM7"/>
<dbReference type="AlphaFoldDB" id="C5LLM7"/>
<gene>
    <name evidence="1" type="ORF">Pmar_PMAR025013</name>
</gene>
<name>C5LLM7_PERM5</name>
<accession>C5LLM7</accession>
<protein>
    <submittedName>
        <fullName evidence="1">Uncharacterized protein</fullName>
    </submittedName>
</protein>
<feature type="non-terminal residue" evidence="1">
    <location>
        <position position="1"/>
    </location>
</feature>
<dbReference type="Proteomes" id="UP000007800">
    <property type="component" value="Unassembled WGS sequence"/>
</dbReference>
<proteinExistence type="predicted"/>
<dbReference type="RefSeq" id="XP_002769649.1">
    <property type="nucleotide sequence ID" value="XM_002769603.1"/>
</dbReference>
<dbReference type="GeneID" id="9047199"/>
<feature type="non-terminal residue" evidence="1">
    <location>
        <position position="97"/>
    </location>
</feature>
<keyword evidence="2" id="KW-1185">Reference proteome</keyword>
<evidence type="ECO:0000313" key="2">
    <source>
        <dbReference type="Proteomes" id="UP000007800"/>
    </source>
</evidence>